<accession>A0A229REU8</accession>
<evidence type="ECO:0000313" key="3">
    <source>
        <dbReference type="EMBL" id="OXM45180.1"/>
    </source>
</evidence>
<dbReference type="GO" id="GO:0003677">
    <property type="term" value="F:DNA binding"/>
    <property type="evidence" value="ECO:0007669"/>
    <property type="project" value="InterPro"/>
</dbReference>
<dbReference type="Gene3D" id="1.10.260.40">
    <property type="entry name" value="lambda repressor-like DNA-binding domains"/>
    <property type="match status" value="1"/>
</dbReference>
<dbReference type="Proteomes" id="UP000215563">
    <property type="component" value="Unassembled WGS sequence"/>
</dbReference>
<dbReference type="AlphaFoldDB" id="A0A229REU8"/>
<dbReference type="EMBL" id="NMQU01000106">
    <property type="protein sequence ID" value="OXM45180.1"/>
    <property type="molecule type" value="Genomic_DNA"/>
</dbReference>
<evidence type="ECO:0000313" key="4">
    <source>
        <dbReference type="Proteomes" id="UP000215563"/>
    </source>
</evidence>
<evidence type="ECO:0000256" key="1">
    <source>
        <dbReference type="SAM" id="MobiDB-lite"/>
    </source>
</evidence>
<organism evidence="3 4">
    <name type="scientific">Amycolatopsis alba DSM 44262</name>
    <dbReference type="NCBI Taxonomy" id="1125972"/>
    <lineage>
        <taxon>Bacteria</taxon>
        <taxon>Bacillati</taxon>
        <taxon>Actinomycetota</taxon>
        <taxon>Actinomycetes</taxon>
        <taxon>Pseudonocardiales</taxon>
        <taxon>Pseudonocardiaceae</taxon>
        <taxon>Amycolatopsis</taxon>
    </lineage>
</organism>
<dbReference type="PROSITE" id="PS50943">
    <property type="entry name" value="HTH_CROC1"/>
    <property type="match status" value="1"/>
</dbReference>
<comment type="caution">
    <text evidence="3">The sequence shown here is derived from an EMBL/GenBank/DDBJ whole genome shotgun (WGS) entry which is preliminary data.</text>
</comment>
<feature type="domain" description="HTH cro/C1-type" evidence="2">
    <location>
        <begin position="92"/>
        <end position="127"/>
    </location>
</feature>
<feature type="compositionally biased region" description="Basic and acidic residues" evidence="1">
    <location>
        <begin position="49"/>
        <end position="63"/>
    </location>
</feature>
<protein>
    <recommendedName>
        <fullName evidence="2">HTH cro/C1-type domain-containing protein</fullName>
    </recommendedName>
</protein>
<gene>
    <name evidence="3" type="ORF">CFP75_31810</name>
</gene>
<reference evidence="3 4" key="1">
    <citation type="submission" date="2017-07" db="EMBL/GenBank/DDBJ databases">
        <title>Amycolatopsis alba DSM 44262 Genome sequencing and assembly.</title>
        <authorList>
            <person name="Kaur N."/>
            <person name="Mayilraj S."/>
        </authorList>
    </citation>
    <scope>NUCLEOTIDE SEQUENCE [LARGE SCALE GENOMIC DNA]</scope>
    <source>
        <strain evidence="3 4">DSM 44262</strain>
    </source>
</reference>
<sequence>MHNRSSADHDEIAPEDVLALAGKPASELTFGERLNLLWMAVRPLKDEDPQAWRKASADQRRSSSGDTDSQGRPQYTNTWVAQQLDERYGVRITPSYLGKLRHDEKVNPSLPVLLALAKFFKVDTTFLLPATTKADQDKITGVRDNLIEWISTAGISVIDTTNADTVDQNGIAIELRLLGVTTAAEAQRQVALALAQWLEAQHSSEPITLAPQPEAL</sequence>
<dbReference type="InterPro" id="IPR001387">
    <property type="entry name" value="Cro/C1-type_HTH"/>
</dbReference>
<dbReference type="InterPro" id="IPR010982">
    <property type="entry name" value="Lambda_DNA-bd_dom_sf"/>
</dbReference>
<feature type="region of interest" description="Disordered" evidence="1">
    <location>
        <begin position="49"/>
        <end position="75"/>
    </location>
</feature>
<proteinExistence type="predicted"/>
<keyword evidence="4" id="KW-1185">Reference proteome</keyword>
<name>A0A229REU8_AMYAL</name>
<feature type="compositionally biased region" description="Polar residues" evidence="1">
    <location>
        <begin position="64"/>
        <end position="75"/>
    </location>
</feature>
<evidence type="ECO:0000259" key="2">
    <source>
        <dbReference type="PROSITE" id="PS50943"/>
    </source>
</evidence>